<keyword evidence="1" id="KW-0472">Membrane</keyword>
<keyword evidence="1" id="KW-1133">Transmembrane helix</keyword>
<dbReference type="EMBL" id="LAZR01000183">
    <property type="protein sequence ID" value="KKN83527.1"/>
    <property type="molecule type" value="Genomic_DNA"/>
</dbReference>
<evidence type="ECO:0000313" key="2">
    <source>
        <dbReference type="EMBL" id="KKN83527.1"/>
    </source>
</evidence>
<evidence type="ECO:0000256" key="1">
    <source>
        <dbReference type="SAM" id="Phobius"/>
    </source>
</evidence>
<comment type="caution">
    <text evidence="2">The sequence shown here is derived from an EMBL/GenBank/DDBJ whole genome shotgun (WGS) entry which is preliminary data.</text>
</comment>
<proteinExistence type="predicted"/>
<organism evidence="2">
    <name type="scientific">marine sediment metagenome</name>
    <dbReference type="NCBI Taxonomy" id="412755"/>
    <lineage>
        <taxon>unclassified sequences</taxon>
        <taxon>metagenomes</taxon>
        <taxon>ecological metagenomes</taxon>
    </lineage>
</organism>
<accession>A0A0F9U843</accession>
<reference evidence="2" key="1">
    <citation type="journal article" date="2015" name="Nature">
        <title>Complex archaea that bridge the gap between prokaryotes and eukaryotes.</title>
        <authorList>
            <person name="Spang A."/>
            <person name="Saw J.H."/>
            <person name="Jorgensen S.L."/>
            <person name="Zaremba-Niedzwiedzka K."/>
            <person name="Martijn J."/>
            <person name="Lind A.E."/>
            <person name="van Eijk R."/>
            <person name="Schleper C."/>
            <person name="Guy L."/>
            <person name="Ettema T.J."/>
        </authorList>
    </citation>
    <scope>NUCLEOTIDE SEQUENCE</scope>
</reference>
<sequence length="107" mass="12143">MGQRSSSFWKIAFVWVVIGVLLGTLIYPPWKRQTGHSVGYGWLWIGPLGWGWDHRGGGHSYQYRLRNRTSLRIDTTRLLLQWAVVFLLAGGLACTKKICQANKGETP</sequence>
<feature type="transmembrane region" description="Helical" evidence="1">
    <location>
        <begin position="78"/>
        <end position="95"/>
    </location>
</feature>
<name>A0A0F9U843_9ZZZZ</name>
<gene>
    <name evidence="2" type="ORF">LCGC14_0297660</name>
</gene>
<dbReference type="AlphaFoldDB" id="A0A0F9U843"/>
<protein>
    <submittedName>
        <fullName evidence="2">Uncharacterized protein</fullName>
    </submittedName>
</protein>
<keyword evidence="1" id="KW-0812">Transmembrane</keyword>
<feature type="transmembrane region" description="Helical" evidence="1">
    <location>
        <begin position="12"/>
        <end position="30"/>
    </location>
</feature>